<dbReference type="PRINTS" id="PR01185">
    <property type="entry name" value="INTEGRINA"/>
</dbReference>
<keyword evidence="3 16" id="KW-0812">Transmembrane</keyword>
<dbReference type="PRINTS" id="PR00453">
    <property type="entry name" value="VWFADOMAIN"/>
</dbReference>
<dbReference type="GO" id="GO:0005178">
    <property type="term" value="F:integrin binding"/>
    <property type="evidence" value="ECO:0007669"/>
    <property type="project" value="TreeGrafter"/>
</dbReference>
<dbReference type="GeneTree" id="ENSGT00940000154838"/>
<reference evidence="20" key="1">
    <citation type="submission" date="2013-10" db="EMBL/GenBank/DDBJ databases">
        <authorList>
            <person name="Schartl M."/>
            <person name="Warren W."/>
        </authorList>
    </citation>
    <scope>NUCLEOTIDE SEQUENCE [LARGE SCALE GENOMIC DNA]</scope>
    <source>
        <strain evidence="20">female</strain>
    </source>
</reference>
<dbReference type="InterPro" id="IPR013517">
    <property type="entry name" value="FG-GAP"/>
</dbReference>
<dbReference type="Gene3D" id="2.60.40.1530">
    <property type="entry name" value="ntegrin, alpha v. Chain A, domain 4"/>
    <property type="match status" value="1"/>
</dbReference>
<dbReference type="AlphaFoldDB" id="A0A087XE42"/>
<evidence type="ECO:0000256" key="12">
    <source>
        <dbReference type="ARBA" id="ARBA00023157"/>
    </source>
</evidence>
<reference evidence="19" key="2">
    <citation type="submission" date="2025-08" db="UniProtKB">
        <authorList>
            <consortium name="Ensembl"/>
        </authorList>
    </citation>
    <scope>IDENTIFICATION</scope>
</reference>
<keyword evidence="5 17" id="KW-0732">Signal</keyword>
<dbReference type="SUPFAM" id="SSF53300">
    <property type="entry name" value="vWA-like"/>
    <property type="match status" value="1"/>
</dbReference>
<keyword evidence="11 16" id="KW-0472">Membrane</keyword>
<dbReference type="InterPro" id="IPR032695">
    <property type="entry name" value="Integrin_dom_sf"/>
</dbReference>
<evidence type="ECO:0000256" key="7">
    <source>
        <dbReference type="ARBA" id="ARBA00022837"/>
    </source>
</evidence>
<feature type="repeat" description="FG-GAP" evidence="15">
    <location>
        <begin position="494"/>
        <end position="551"/>
    </location>
</feature>
<dbReference type="InterPro" id="IPR002035">
    <property type="entry name" value="VWF_A"/>
</dbReference>
<evidence type="ECO:0000256" key="9">
    <source>
        <dbReference type="ARBA" id="ARBA00022989"/>
    </source>
</evidence>
<dbReference type="Pfam" id="PF21520">
    <property type="entry name" value="ITGAX-like_Ig_3"/>
    <property type="match status" value="1"/>
</dbReference>
<dbReference type="Ensembl" id="ENSPFOT00000004053.2">
    <property type="protein sequence ID" value="ENSPFOP00000004045.2"/>
    <property type="gene ID" value="ENSPFOG00000003882.2"/>
</dbReference>
<dbReference type="Gene3D" id="2.60.40.1460">
    <property type="entry name" value="Integrin domains. Chain A, domain 2"/>
    <property type="match status" value="1"/>
</dbReference>
<dbReference type="STRING" id="48698.ENSPFOP00000004045"/>
<organism evidence="19 20">
    <name type="scientific">Poecilia formosa</name>
    <name type="common">Amazon molly</name>
    <name type="synonym">Limia formosa</name>
    <dbReference type="NCBI Taxonomy" id="48698"/>
    <lineage>
        <taxon>Eukaryota</taxon>
        <taxon>Metazoa</taxon>
        <taxon>Chordata</taxon>
        <taxon>Craniata</taxon>
        <taxon>Vertebrata</taxon>
        <taxon>Euteleostomi</taxon>
        <taxon>Actinopterygii</taxon>
        <taxon>Neopterygii</taxon>
        <taxon>Teleostei</taxon>
        <taxon>Neoteleostei</taxon>
        <taxon>Acanthomorphata</taxon>
        <taxon>Ovalentaria</taxon>
        <taxon>Atherinomorphae</taxon>
        <taxon>Cyprinodontiformes</taxon>
        <taxon>Poeciliidae</taxon>
        <taxon>Poeciliinae</taxon>
        <taxon>Poecilia</taxon>
    </lineage>
</organism>
<dbReference type="GO" id="GO:0046872">
    <property type="term" value="F:metal ion binding"/>
    <property type="evidence" value="ECO:0007669"/>
    <property type="project" value="UniProtKB-KW"/>
</dbReference>
<evidence type="ECO:0000256" key="8">
    <source>
        <dbReference type="ARBA" id="ARBA00022889"/>
    </source>
</evidence>
<keyword evidence="8 16" id="KW-0130">Cell adhesion</keyword>
<dbReference type="Gene3D" id="2.130.10.130">
    <property type="entry name" value="Integrin alpha, N-terminal"/>
    <property type="match status" value="1"/>
</dbReference>
<keyword evidence="4" id="KW-0479">Metal-binding</keyword>
<dbReference type="PANTHER" id="PTHR23220:SF118">
    <property type="entry name" value="INTEGRIN ALPHA-X"/>
    <property type="match status" value="1"/>
</dbReference>
<keyword evidence="9 16" id="KW-1133">Transmembrane helix</keyword>
<evidence type="ECO:0000256" key="14">
    <source>
        <dbReference type="ARBA" id="ARBA00023180"/>
    </source>
</evidence>
<evidence type="ECO:0000256" key="6">
    <source>
        <dbReference type="ARBA" id="ARBA00022737"/>
    </source>
</evidence>
<dbReference type="InterPro" id="IPR048285">
    <property type="entry name" value="Integrin_alpha_Ig-like_2"/>
</dbReference>
<feature type="signal peptide" evidence="17">
    <location>
        <begin position="1"/>
        <end position="15"/>
    </location>
</feature>
<comment type="subcellular location">
    <subcellularLocation>
        <location evidence="1 16">Membrane</location>
        <topology evidence="1 16">Single-pass type I membrane protein</topology>
    </subcellularLocation>
</comment>
<dbReference type="GO" id="GO:0008305">
    <property type="term" value="C:integrin complex"/>
    <property type="evidence" value="ECO:0007669"/>
    <property type="project" value="InterPro"/>
</dbReference>
<dbReference type="GO" id="GO:0033627">
    <property type="term" value="P:cell adhesion mediated by integrin"/>
    <property type="evidence" value="ECO:0007669"/>
    <property type="project" value="TreeGrafter"/>
</dbReference>
<dbReference type="EMBL" id="AYCK01014894">
    <property type="status" value="NOT_ANNOTATED_CDS"/>
    <property type="molecule type" value="Genomic_DNA"/>
</dbReference>
<dbReference type="SUPFAM" id="SSF69318">
    <property type="entry name" value="Integrin alpha N-terminal domain"/>
    <property type="match status" value="1"/>
</dbReference>
<dbReference type="Gene3D" id="1.20.5.930">
    <property type="entry name" value="Bicelle-embedded integrin alpha(iib) transmembrane segment"/>
    <property type="match status" value="1"/>
</dbReference>
<evidence type="ECO:0000313" key="19">
    <source>
        <dbReference type="Ensembl" id="ENSPFOP00000004045.2"/>
    </source>
</evidence>
<dbReference type="eggNOG" id="KOG3637">
    <property type="taxonomic scope" value="Eukaryota"/>
</dbReference>
<dbReference type="GO" id="GO:0007160">
    <property type="term" value="P:cell-matrix adhesion"/>
    <property type="evidence" value="ECO:0007669"/>
    <property type="project" value="TreeGrafter"/>
</dbReference>
<dbReference type="InterPro" id="IPR036465">
    <property type="entry name" value="vWFA_dom_sf"/>
</dbReference>
<evidence type="ECO:0000256" key="2">
    <source>
        <dbReference type="ARBA" id="ARBA00008054"/>
    </source>
</evidence>
<keyword evidence="10 16" id="KW-0401">Integrin</keyword>
<proteinExistence type="inferred from homology"/>
<dbReference type="Pfam" id="PF00092">
    <property type="entry name" value="VWA"/>
    <property type="match status" value="1"/>
</dbReference>
<evidence type="ECO:0000256" key="15">
    <source>
        <dbReference type="PROSITE-ProRule" id="PRU00803"/>
    </source>
</evidence>
<dbReference type="PROSITE" id="PS50234">
    <property type="entry name" value="VWFA"/>
    <property type="match status" value="1"/>
</dbReference>
<evidence type="ECO:0000256" key="16">
    <source>
        <dbReference type="RuleBase" id="RU003762"/>
    </source>
</evidence>
<dbReference type="PANTHER" id="PTHR23220">
    <property type="entry name" value="INTEGRIN ALPHA"/>
    <property type="match status" value="1"/>
</dbReference>
<dbReference type="InterPro" id="IPR028994">
    <property type="entry name" value="Integrin_alpha_N"/>
</dbReference>
<feature type="repeat" description="FG-GAP" evidence="15">
    <location>
        <begin position="17"/>
        <end position="73"/>
    </location>
</feature>
<feature type="transmembrane region" description="Helical" evidence="16">
    <location>
        <begin position="1087"/>
        <end position="1106"/>
    </location>
</feature>
<keyword evidence="6" id="KW-0677">Repeat</keyword>
<dbReference type="InterPro" id="IPR000413">
    <property type="entry name" value="Integrin_alpha"/>
</dbReference>
<feature type="repeat" description="FG-GAP" evidence="15">
    <location>
        <begin position="556"/>
        <end position="617"/>
    </location>
</feature>
<keyword evidence="7" id="KW-0106">Calcium</keyword>
<comment type="similarity">
    <text evidence="2 16">Belongs to the integrin alpha chain family.</text>
</comment>
<keyword evidence="20" id="KW-1185">Reference proteome</keyword>
<dbReference type="Gene3D" id="3.40.50.410">
    <property type="entry name" value="von Willebrand factor, type A domain"/>
    <property type="match status" value="1"/>
</dbReference>
<dbReference type="Proteomes" id="UP000028760">
    <property type="component" value="Unassembled WGS sequence"/>
</dbReference>
<feature type="repeat" description="FG-GAP" evidence="15">
    <location>
        <begin position="433"/>
        <end position="493"/>
    </location>
</feature>
<evidence type="ECO:0000259" key="18">
    <source>
        <dbReference type="PROSITE" id="PS50234"/>
    </source>
</evidence>
<evidence type="ECO:0000256" key="11">
    <source>
        <dbReference type="ARBA" id="ARBA00023136"/>
    </source>
</evidence>
<evidence type="ECO:0000256" key="4">
    <source>
        <dbReference type="ARBA" id="ARBA00022723"/>
    </source>
</evidence>
<dbReference type="EMBL" id="AYCK01014895">
    <property type="status" value="NOT_ANNOTATED_CDS"/>
    <property type="molecule type" value="Genomic_DNA"/>
</dbReference>
<evidence type="ECO:0000256" key="13">
    <source>
        <dbReference type="ARBA" id="ARBA00023170"/>
    </source>
</evidence>
<dbReference type="GO" id="GO:0098609">
    <property type="term" value="P:cell-cell adhesion"/>
    <property type="evidence" value="ECO:0007669"/>
    <property type="project" value="TreeGrafter"/>
</dbReference>
<keyword evidence="13 16" id="KW-0675">Receptor</keyword>
<dbReference type="InterPro" id="IPR013649">
    <property type="entry name" value="Integrin_alpha_Ig-like_1"/>
</dbReference>
<keyword evidence="12" id="KW-1015">Disulfide bond</keyword>
<dbReference type="InterPro" id="IPR013519">
    <property type="entry name" value="Int_alpha_beta-p"/>
</dbReference>
<protein>
    <recommendedName>
        <fullName evidence="18">VWFA domain-containing protein</fullName>
    </recommendedName>
</protein>
<evidence type="ECO:0000256" key="5">
    <source>
        <dbReference type="ARBA" id="ARBA00022729"/>
    </source>
</evidence>
<evidence type="ECO:0000256" key="17">
    <source>
        <dbReference type="SAM" id="SignalP"/>
    </source>
</evidence>
<dbReference type="EMBL" id="AYCK01014893">
    <property type="status" value="NOT_ANNOTATED_CDS"/>
    <property type="molecule type" value="Genomic_DNA"/>
</dbReference>
<feature type="domain" description="VWFA" evidence="18">
    <location>
        <begin position="146"/>
        <end position="322"/>
    </location>
</feature>
<dbReference type="EMBL" id="AYCK01014896">
    <property type="status" value="NOT_ANNOTATED_CDS"/>
    <property type="molecule type" value="Genomic_DNA"/>
</dbReference>
<evidence type="ECO:0000256" key="1">
    <source>
        <dbReference type="ARBA" id="ARBA00004479"/>
    </source>
</evidence>
<feature type="chain" id="PRO_5013220886" description="VWFA domain-containing protein" evidence="17">
    <location>
        <begin position="16"/>
        <end position="1133"/>
    </location>
</feature>
<evidence type="ECO:0000256" key="10">
    <source>
        <dbReference type="ARBA" id="ARBA00023037"/>
    </source>
</evidence>
<dbReference type="SMART" id="SM00191">
    <property type="entry name" value="Int_alpha"/>
    <property type="match status" value="4"/>
</dbReference>
<dbReference type="Pfam" id="PF08441">
    <property type="entry name" value="Integrin_A_Ig_1"/>
    <property type="match status" value="1"/>
</dbReference>
<accession>A0A087XE42</accession>
<evidence type="ECO:0000313" key="20">
    <source>
        <dbReference type="Proteomes" id="UP000028760"/>
    </source>
</evidence>
<dbReference type="GO" id="GO:0007229">
    <property type="term" value="P:integrin-mediated signaling pathway"/>
    <property type="evidence" value="ECO:0007669"/>
    <property type="project" value="UniProtKB-KW"/>
</dbReference>
<dbReference type="OMA" id="EHRYHVN"/>
<name>A0A087XE42_POEFO</name>
<dbReference type="Pfam" id="PF20805">
    <property type="entry name" value="Integrin_A_Ig_2"/>
    <property type="match status" value="1"/>
</dbReference>
<dbReference type="GO" id="GO:0009897">
    <property type="term" value="C:external side of plasma membrane"/>
    <property type="evidence" value="ECO:0007669"/>
    <property type="project" value="TreeGrafter"/>
</dbReference>
<evidence type="ECO:0000256" key="3">
    <source>
        <dbReference type="ARBA" id="ARBA00022692"/>
    </source>
</evidence>
<reference evidence="19" key="3">
    <citation type="submission" date="2025-09" db="UniProtKB">
        <authorList>
            <consortium name="Ensembl"/>
        </authorList>
    </citation>
    <scope>IDENTIFICATION</scope>
</reference>
<dbReference type="SUPFAM" id="SSF69179">
    <property type="entry name" value="Integrin domains"/>
    <property type="match status" value="2"/>
</dbReference>
<dbReference type="InterPro" id="IPR048633">
    <property type="entry name" value="ITGAX-like_Ig_3"/>
</dbReference>
<keyword evidence="14" id="KW-0325">Glycoprotein</keyword>
<sequence length="1133" mass="124599">IVFFFFSSVLKAAVGFNVDSGSWTTLSEGDESFGYQVVQRQSDVLVSAPLLEYEGNKRGRIYRCNPREKRCSKILALEQIVAVNMSLGLAMANDPSTQNTMVCGPTIPRDCTTITMSNGLCYEIDQYDTIGKSYPSATEECRSQADIAFLLDGSGSVSTEDFNTMKDFVKKLIETFLGRDTQFAITQFSSDPRIEYDFNTFSYSNWKSQIDKIRQLTGQTFTAEAIKNVVSSCFSPAKGSRSNVKRILIVITDGQSNDPEQLPTATQLADKKKIARFVIGVGDAFTTDEAKEELKTIASKPADDFVFEVGSFDALDRIRNNLQAKIFPIEGSQGTGQTLKQEMSQEGFRTAYVSGYIQMTMVGANQWKGGYKKYQLGADLKPVSFEPLFIEPNSYLGYSMAVATTNGGPLTILGAPRNEHKGVVMTVFKEQPRDQIRPFERQTGEYFGAEVCAMDVDSDGVTDLILISSPMYKDIDREGRVYVCELSGLNPSEITTLRGDASIRGRFGSSLAVVADINADKFNDLAVGAPLENDGQGSIYIFQGEGGRKINPTYSQRIAASAVQSGLKSFGISISQSSYDQSGDGLPDLAVGSKGKVVLLRSRPVVTVTATVSFNPNLIPTQNPDCSKPLPSKATVCFTMSKLSNELLSNKTHLAARALVNFTLTLDANRKIPNNRAEISKDVRHKSGSLNLILNRKNCTDVDFRIESCPEDALNPLNNELRFTFDGLSSGSNPRPSLSPQVKTTTFHPIGFEISCGADEVCEDNLKVDFNFTESSVVKVGIDELLSATVFVENRGENSYNSRITLTYPVGLSYRKVTPLEQGRIECNSVDSEDGVTRGKTVCSINKPIFKSNSMATFIVSYGFNTNSDLGRKIEVTANASSDNKRHSPSSEVYKKQEIDVKYSVFVTIESSPSYTNFTFGENAVQKPLEQKIKVFNTIRPLNLTVVIKVPVRLGDKDIWMDTSSFQIPGCQSSRDEEPTVTDLVKYHTTLPLVQDCTVAKCRVFRCPKFMQRNKDTTYTIYANISSGWIQQIGLSSAKFLLTSTASLEYDENQYIFFSTTSNSGPPVHQIEAEVEVFPKPDFTKEIIGGSLGGLAFLALLTAGLYKAGFFKSKYNEMINENAGAEGDALAEE</sequence>
<dbReference type="SMART" id="SM00327">
    <property type="entry name" value="VWA"/>
    <property type="match status" value="1"/>
</dbReference>
<dbReference type="Pfam" id="PF01839">
    <property type="entry name" value="FG-GAP"/>
    <property type="match status" value="1"/>
</dbReference>
<dbReference type="Gene3D" id="2.60.40.1510">
    <property type="entry name" value="ntegrin, alpha v. Chain A, domain 3"/>
    <property type="match status" value="1"/>
</dbReference>
<dbReference type="PROSITE" id="PS51470">
    <property type="entry name" value="FG_GAP"/>
    <property type="match status" value="4"/>
</dbReference>